<name>A0ABT9BDB1_9BACT</name>
<protein>
    <submittedName>
        <fullName evidence="4">T9SS type A sorting domain-containing protein</fullName>
    </submittedName>
</protein>
<dbReference type="Proteomes" id="UP001176429">
    <property type="component" value="Unassembled WGS sequence"/>
</dbReference>
<feature type="chain" id="PRO_5047059588" evidence="2">
    <location>
        <begin position="44"/>
        <end position="369"/>
    </location>
</feature>
<evidence type="ECO:0000259" key="3">
    <source>
        <dbReference type="Pfam" id="PF18962"/>
    </source>
</evidence>
<proteinExistence type="predicted"/>
<evidence type="ECO:0000256" key="2">
    <source>
        <dbReference type="SAM" id="SignalP"/>
    </source>
</evidence>
<feature type="domain" description="Secretion system C-terminal sorting" evidence="3">
    <location>
        <begin position="295"/>
        <end position="366"/>
    </location>
</feature>
<dbReference type="RefSeq" id="WP_305005844.1">
    <property type="nucleotide sequence ID" value="NZ_JAUQSY010000004.1"/>
</dbReference>
<evidence type="ECO:0000313" key="4">
    <source>
        <dbReference type="EMBL" id="MDO7874528.1"/>
    </source>
</evidence>
<keyword evidence="2" id="KW-0732">Signal</keyword>
<sequence length="369" mass="37354">MNHLVRPTFAKFLREAVSGFNPIYKTALAAGLLSLGLAGQATAQTGGSAFWPLRANAQDSTGARSAGLTATPATLRRLVVSDGSSPASGTSTPAYSLTRGQGLAPLADGSGWPSSAGGPGSAPRRTHYEQFAVTASAATRIDSLLFSAVATSSPGGRVGVMYSLSNFTADSATVTGGAGAPYAGYTSGTLTVPTFNGGTLPAANNGAFPATTATTTTGAVLPVYATATGNNGLFRFELNGAGGVVLAAGQTLTVRLYFSVNNSSTGRYVLLKNVQLKGSTVLGTAPVRSATPLSMYPNPAQNRLTVAHPAAPSAATVAVYSLTGRKVASAPVQAGSTSTELRLSDLAQGLYLVEYTDGHQRITGKITKQ</sequence>
<comment type="caution">
    <text evidence="4">The sequence shown here is derived from an EMBL/GenBank/DDBJ whole genome shotgun (WGS) entry which is preliminary data.</text>
</comment>
<dbReference type="Pfam" id="PF18962">
    <property type="entry name" value="Por_Secre_tail"/>
    <property type="match status" value="1"/>
</dbReference>
<feature type="signal peptide" evidence="2">
    <location>
        <begin position="1"/>
        <end position="43"/>
    </location>
</feature>
<dbReference type="NCBIfam" id="TIGR04183">
    <property type="entry name" value="Por_Secre_tail"/>
    <property type="match status" value="1"/>
</dbReference>
<evidence type="ECO:0000313" key="5">
    <source>
        <dbReference type="Proteomes" id="UP001176429"/>
    </source>
</evidence>
<gene>
    <name evidence="4" type="ORF">Q5H93_07280</name>
</gene>
<dbReference type="EMBL" id="JAUQSY010000004">
    <property type="protein sequence ID" value="MDO7874528.1"/>
    <property type="molecule type" value="Genomic_DNA"/>
</dbReference>
<organism evidence="4 5">
    <name type="scientific">Hymenobacter aranciens</name>
    <dbReference type="NCBI Taxonomy" id="3063996"/>
    <lineage>
        <taxon>Bacteria</taxon>
        <taxon>Pseudomonadati</taxon>
        <taxon>Bacteroidota</taxon>
        <taxon>Cytophagia</taxon>
        <taxon>Cytophagales</taxon>
        <taxon>Hymenobacteraceae</taxon>
        <taxon>Hymenobacter</taxon>
    </lineage>
</organism>
<feature type="region of interest" description="Disordered" evidence="1">
    <location>
        <begin position="80"/>
        <end position="100"/>
    </location>
</feature>
<keyword evidence="5" id="KW-1185">Reference proteome</keyword>
<feature type="compositionally biased region" description="Polar residues" evidence="1">
    <location>
        <begin position="82"/>
        <end position="99"/>
    </location>
</feature>
<dbReference type="InterPro" id="IPR026444">
    <property type="entry name" value="Secre_tail"/>
</dbReference>
<accession>A0ABT9BDB1</accession>
<evidence type="ECO:0000256" key="1">
    <source>
        <dbReference type="SAM" id="MobiDB-lite"/>
    </source>
</evidence>
<reference evidence="4" key="1">
    <citation type="submission" date="2023-07" db="EMBL/GenBank/DDBJ databases">
        <authorList>
            <person name="Kim M.K."/>
        </authorList>
    </citation>
    <scope>NUCLEOTIDE SEQUENCE</scope>
    <source>
        <strain evidence="4">ASUV-10-1</strain>
    </source>
</reference>